<dbReference type="AlphaFoldDB" id="A0A421BRW6"/>
<evidence type="ECO:0000313" key="2">
    <source>
        <dbReference type="EMBL" id="RLL71028.1"/>
    </source>
</evidence>
<keyword evidence="1" id="KW-0812">Transmembrane</keyword>
<accession>A0A421BRW6</accession>
<organism evidence="2 3">
    <name type="scientific">Paenirhodobacter hankyongi</name>
    <dbReference type="NCBI Taxonomy" id="2294033"/>
    <lineage>
        <taxon>Bacteria</taxon>
        <taxon>Pseudomonadati</taxon>
        <taxon>Pseudomonadota</taxon>
        <taxon>Alphaproteobacteria</taxon>
        <taxon>Rhodobacterales</taxon>
        <taxon>Rhodobacter group</taxon>
        <taxon>Paenirhodobacter</taxon>
    </lineage>
</organism>
<feature type="transmembrane region" description="Helical" evidence="1">
    <location>
        <begin position="97"/>
        <end position="116"/>
    </location>
</feature>
<protein>
    <submittedName>
        <fullName evidence="2">Uncharacterized protein</fullName>
    </submittedName>
</protein>
<keyword evidence="1" id="KW-0472">Membrane</keyword>
<gene>
    <name evidence="2" type="ORF">DYS74_07280</name>
</gene>
<feature type="transmembrane region" description="Helical" evidence="1">
    <location>
        <begin position="122"/>
        <end position="143"/>
    </location>
</feature>
<evidence type="ECO:0000313" key="3">
    <source>
        <dbReference type="Proteomes" id="UP000279673"/>
    </source>
</evidence>
<name>A0A421BRW6_9RHOB</name>
<reference evidence="2 3" key="1">
    <citation type="submission" date="2018-10" db="EMBL/GenBank/DDBJ databases">
        <title>Rhodobacter sp . BO-81.</title>
        <authorList>
            <person name="Im W.T."/>
        </authorList>
    </citation>
    <scope>NUCLEOTIDE SEQUENCE [LARGE SCALE GENOMIC DNA]</scope>
    <source>
        <strain evidence="2 3">BO-81</strain>
    </source>
</reference>
<sequence length="177" mass="18895">MTISTASFNERLSRIERERARTKGRVVLHVGAEEVLVRSVEEFAGVRAPAPHGTVSTLAVALCVTLGMVSYAASVALRARFLSLPEAGQMLSDRAMLIGVGCGLVLAVALGLVLRLRGTGLWAAQLSGVVLAAMTLHNLAFWAPDQARLAFTSRWVESTQAATAPASLVFRETLFTF</sequence>
<feature type="transmembrane region" description="Helical" evidence="1">
    <location>
        <begin position="55"/>
        <end position="77"/>
    </location>
</feature>
<comment type="caution">
    <text evidence="2">The sequence shown here is derived from an EMBL/GenBank/DDBJ whole genome shotgun (WGS) entry which is preliminary data.</text>
</comment>
<dbReference type="Proteomes" id="UP000279673">
    <property type="component" value="Unassembled WGS sequence"/>
</dbReference>
<proteinExistence type="predicted"/>
<keyword evidence="3" id="KW-1185">Reference proteome</keyword>
<keyword evidence="1" id="KW-1133">Transmembrane helix</keyword>
<evidence type="ECO:0000256" key="1">
    <source>
        <dbReference type="SAM" id="Phobius"/>
    </source>
</evidence>
<dbReference type="EMBL" id="RCHI01000005">
    <property type="protein sequence ID" value="RLL71028.1"/>
    <property type="molecule type" value="Genomic_DNA"/>
</dbReference>
<dbReference type="RefSeq" id="WP_121532356.1">
    <property type="nucleotide sequence ID" value="NZ_RCHI01000005.1"/>
</dbReference>